<dbReference type="RefSeq" id="WP_068536199.1">
    <property type="nucleotide sequence ID" value="NZ_LVJH01000048.1"/>
</dbReference>
<gene>
    <name evidence="3" type="ORF">PGLA_19895</name>
</gene>
<feature type="chain" id="PRO_5038882325" description="Lipoprotein" evidence="2">
    <location>
        <begin position="20"/>
        <end position="242"/>
    </location>
</feature>
<feature type="compositionally biased region" description="Basic and acidic residues" evidence="1">
    <location>
        <begin position="39"/>
        <end position="48"/>
    </location>
</feature>
<evidence type="ECO:0000256" key="2">
    <source>
        <dbReference type="SAM" id="SignalP"/>
    </source>
</evidence>
<dbReference type="PROSITE" id="PS51257">
    <property type="entry name" value="PROKAR_LIPOPROTEIN"/>
    <property type="match status" value="1"/>
</dbReference>
<feature type="compositionally biased region" description="Polar residues" evidence="1">
    <location>
        <begin position="25"/>
        <end position="38"/>
    </location>
</feature>
<comment type="caution">
    <text evidence="3">The sequence shown here is derived from an EMBL/GenBank/DDBJ whole genome shotgun (WGS) entry which is preliminary data.</text>
</comment>
<evidence type="ECO:0000313" key="4">
    <source>
        <dbReference type="Proteomes" id="UP000076967"/>
    </source>
</evidence>
<dbReference type="EMBL" id="LVJH01000048">
    <property type="protein sequence ID" value="OAB38361.1"/>
    <property type="molecule type" value="Genomic_DNA"/>
</dbReference>
<evidence type="ECO:0000256" key="1">
    <source>
        <dbReference type="SAM" id="MobiDB-lite"/>
    </source>
</evidence>
<keyword evidence="2" id="KW-0732">Signal</keyword>
<protein>
    <recommendedName>
        <fullName evidence="5">Lipoprotein</fullName>
    </recommendedName>
</protein>
<dbReference type="STRING" id="494026.PGLA_19895"/>
<reference evidence="3 4" key="1">
    <citation type="submission" date="2016-03" db="EMBL/GenBank/DDBJ databases">
        <title>Draft genome sequence of Paenibacillus glacialis DSM 22343.</title>
        <authorList>
            <person name="Shin S.-K."/>
            <person name="Yi H."/>
        </authorList>
    </citation>
    <scope>NUCLEOTIDE SEQUENCE [LARGE SCALE GENOMIC DNA]</scope>
    <source>
        <strain evidence="3 4">DSM 22343</strain>
    </source>
</reference>
<evidence type="ECO:0008006" key="5">
    <source>
        <dbReference type="Google" id="ProtNLM"/>
    </source>
</evidence>
<feature type="signal peptide" evidence="2">
    <location>
        <begin position="1"/>
        <end position="19"/>
    </location>
</feature>
<proteinExistence type="predicted"/>
<accession>A0A168HNA9</accession>
<dbReference type="AlphaFoldDB" id="A0A168HNA9"/>
<sequence length="242" mass="27245">MKKIIYCLFLLSILQLLTACDASNKNLSNNSPSTNTESKNNEKPEEQRNVSATGIETIIPSGWKILEKVKGEPEKAEGDLNKDGIHDIAAVIEKTTTEPEEAPSRALLIAFGSMDKTYSLSIIADRVILKADEGGVWGDPFDGLSIDRGSVLVSEYGGSNWRWYNKYRFRYQNNDWYLIGATMGEYFTGTTTQENADEEDYNLLTGDYIIRTTVDNGKVTMKQGNRGRKQLIKLRDFNMEDM</sequence>
<organism evidence="3 4">
    <name type="scientific">Paenibacillus glacialis</name>
    <dbReference type="NCBI Taxonomy" id="494026"/>
    <lineage>
        <taxon>Bacteria</taxon>
        <taxon>Bacillati</taxon>
        <taxon>Bacillota</taxon>
        <taxon>Bacilli</taxon>
        <taxon>Bacillales</taxon>
        <taxon>Paenibacillaceae</taxon>
        <taxon>Paenibacillus</taxon>
    </lineage>
</organism>
<dbReference type="Proteomes" id="UP000076967">
    <property type="component" value="Unassembled WGS sequence"/>
</dbReference>
<keyword evidence="4" id="KW-1185">Reference proteome</keyword>
<dbReference type="OrthoDB" id="86940at2"/>
<feature type="region of interest" description="Disordered" evidence="1">
    <location>
        <begin position="25"/>
        <end position="52"/>
    </location>
</feature>
<evidence type="ECO:0000313" key="3">
    <source>
        <dbReference type="EMBL" id="OAB38361.1"/>
    </source>
</evidence>
<name>A0A168HNA9_9BACL</name>